<dbReference type="InterPro" id="IPR029060">
    <property type="entry name" value="PIN-like_dom_sf"/>
</dbReference>
<dbReference type="PANTHER" id="PTHR33653">
    <property type="entry name" value="RIBONUCLEASE VAPC2"/>
    <property type="match status" value="1"/>
</dbReference>
<evidence type="ECO:0000256" key="8">
    <source>
        <dbReference type="HAMAP-Rule" id="MF_00265"/>
    </source>
</evidence>
<reference evidence="10 11" key="1">
    <citation type="submission" date="2016-01" db="EMBL/GenBank/DDBJ databases">
        <title>Complete genome and mega plasmid sequence of Sphingomonas panacis DCY99 elicits systemic resistance in rice to Xanthomonas oryzae.</title>
        <authorList>
            <person name="Kim Y.J."/>
            <person name="Yang D.C."/>
            <person name="Sing P."/>
        </authorList>
    </citation>
    <scope>NUCLEOTIDE SEQUENCE [LARGE SCALE GENOMIC DNA]</scope>
    <source>
        <strain evidence="10 11">DCY99</strain>
    </source>
</reference>
<evidence type="ECO:0000256" key="3">
    <source>
        <dbReference type="ARBA" id="ARBA00022722"/>
    </source>
</evidence>
<evidence type="ECO:0000313" key="11">
    <source>
        <dbReference type="Proteomes" id="UP000094256"/>
    </source>
</evidence>
<keyword evidence="4 8" id="KW-0479">Metal-binding</keyword>
<dbReference type="Gene3D" id="3.40.50.1010">
    <property type="entry name" value="5'-nuclease"/>
    <property type="match status" value="1"/>
</dbReference>
<evidence type="ECO:0000259" key="9">
    <source>
        <dbReference type="Pfam" id="PF01850"/>
    </source>
</evidence>
<dbReference type="InterPro" id="IPR022907">
    <property type="entry name" value="VapC_family"/>
</dbReference>
<dbReference type="EMBL" id="CP014168">
    <property type="protein sequence ID" value="AOH86905.1"/>
    <property type="molecule type" value="Genomic_DNA"/>
</dbReference>
<evidence type="ECO:0000256" key="5">
    <source>
        <dbReference type="ARBA" id="ARBA00022801"/>
    </source>
</evidence>
<comment type="function">
    <text evidence="8">Toxic component of a toxin-antitoxin (TA) system. An RNase.</text>
</comment>
<dbReference type="HAMAP" id="MF_00265">
    <property type="entry name" value="VapC_Nob1"/>
    <property type="match status" value="1"/>
</dbReference>
<protein>
    <recommendedName>
        <fullName evidence="8">Ribonuclease VapC</fullName>
        <shortName evidence="8">RNase VapC</shortName>
        <ecNumber evidence="8">3.1.-.-</ecNumber>
    </recommendedName>
    <alternativeName>
        <fullName evidence="8">Toxin VapC</fullName>
    </alternativeName>
</protein>
<dbReference type="STRING" id="1560345.AWL63_17500"/>
<feature type="binding site" evidence="8">
    <location>
        <position position="89"/>
    </location>
    <ligand>
        <name>Mg(2+)</name>
        <dbReference type="ChEBI" id="CHEBI:18420"/>
    </ligand>
</feature>
<dbReference type="SUPFAM" id="SSF88723">
    <property type="entry name" value="PIN domain-like"/>
    <property type="match status" value="1"/>
</dbReference>
<accession>A0A1B3ZHK7</accession>
<dbReference type="Proteomes" id="UP000094256">
    <property type="component" value="Chromosome"/>
</dbReference>
<name>A0A1B3ZHK7_9SPHN</name>
<evidence type="ECO:0000256" key="2">
    <source>
        <dbReference type="ARBA" id="ARBA00022649"/>
    </source>
</evidence>
<keyword evidence="5 8" id="KW-0378">Hydrolase</keyword>
<dbReference type="GO" id="GO:0016787">
    <property type="term" value="F:hydrolase activity"/>
    <property type="evidence" value="ECO:0007669"/>
    <property type="project" value="UniProtKB-KW"/>
</dbReference>
<dbReference type="GO" id="GO:0004540">
    <property type="term" value="F:RNA nuclease activity"/>
    <property type="evidence" value="ECO:0007669"/>
    <property type="project" value="InterPro"/>
</dbReference>
<evidence type="ECO:0000256" key="4">
    <source>
        <dbReference type="ARBA" id="ARBA00022723"/>
    </source>
</evidence>
<dbReference type="GO" id="GO:0090729">
    <property type="term" value="F:toxin activity"/>
    <property type="evidence" value="ECO:0007669"/>
    <property type="project" value="UniProtKB-KW"/>
</dbReference>
<dbReference type="EC" id="3.1.-.-" evidence="8"/>
<feature type="binding site" evidence="8">
    <location>
        <position position="6"/>
    </location>
    <ligand>
        <name>Mg(2+)</name>
        <dbReference type="ChEBI" id="CHEBI:18420"/>
    </ligand>
</feature>
<comment type="similarity">
    <text evidence="7 8">Belongs to the PINc/VapC protein family.</text>
</comment>
<dbReference type="KEGG" id="span:AWL63_17500"/>
<evidence type="ECO:0000256" key="1">
    <source>
        <dbReference type="ARBA" id="ARBA00001946"/>
    </source>
</evidence>
<sequence length="126" mass="13857">MMHLVDTNTIIYLVGGNYPALTRRVEATAIGDIRMSAIVFAELALGSENGLAPSIDVLERLIEQMPLMPFDEAAARAYAKMPFRRGRFDRLLAGHALSLGATIVTRNLADFADIPGLRVEDWTRPS</sequence>
<dbReference type="GO" id="GO:0000287">
    <property type="term" value="F:magnesium ion binding"/>
    <property type="evidence" value="ECO:0007669"/>
    <property type="project" value="UniProtKB-UniRule"/>
</dbReference>
<keyword evidence="2 8" id="KW-1277">Toxin-antitoxin system</keyword>
<keyword evidence="6 8" id="KW-0460">Magnesium</keyword>
<evidence type="ECO:0000256" key="7">
    <source>
        <dbReference type="ARBA" id="ARBA00038093"/>
    </source>
</evidence>
<dbReference type="InterPro" id="IPR002716">
    <property type="entry name" value="PIN_dom"/>
</dbReference>
<gene>
    <name evidence="8" type="primary">vapC</name>
    <name evidence="10" type="ORF">AWL63_17500</name>
</gene>
<feature type="domain" description="PIN" evidence="9">
    <location>
        <begin position="4"/>
        <end position="115"/>
    </location>
</feature>
<dbReference type="PANTHER" id="PTHR33653:SF1">
    <property type="entry name" value="RIBONUCLEASE VAPC2"/>
    <property type="match status" value="1"/>
</dbReference>
<evidence type="ECO:0000256" key="6">
    <source>
        <dbReference type="ARBA" id="ARBA00022842"/>
    </source>
</evidence>
<dbReference type="CDD" id="cd18736">
    <property type="entry name" value="PIN_CcVapC1-like"/>
    <property type="match status" value="1"/>
</dbReference>
<dbReference type="OrthoDB" id="9796690at2"/>
<organism evidence="10 11">
    <name type="scientific">Sphingomonas panacis</name>
    <dbReference type="NCBI Taxonomy" id="1560345"/>
    <lineage>
        <taxon>Bacteria</taxon>
        <taxon>Pseudomonadati</taxon>
        <taxon>Pseudomonadota</taxon>
        <taxon>Alphaproteobacteria</taxon>
        <taxon>Sphingomonadales</taxon>
        <taxon>Sphingomonadaceae</taxon>
        <taxon>Sphingomonas</taxon>
    </lineage>
</organism>
<keyword evidence="8" id="KW-0800">Toxin</keyword>
<dbReference type="Pfam" id="PF01850">
    <property type="entry name" value="PIN"/>
    <property type="match status" value="1"/>
</dbReference>
<keyword evidence="11" id="KW-1185">Reference proteome</keyword>
<comment type="cofactor">
    <cofactor evidence="1 8">
        <name>Mg(2+)</name>
        <dbReference type="ChEBI" id="CHEBI:18420"/>
    </cofactor>
</comment>
<evidence type="ECO:0000313" key="10">
    <source>
        <dbReference type="EMBL" id="AOH86905.1"/>
    </source>
</evidence>
<dbReference type="AlphaFoldDB" id="A0A1B3ZHK7"/>
<proteinExistence type="inferred from homology"/>
<keyword evidence="3 8" id="KW-0540">Nuclease</keyword>
<dbReference type="InterPro" id="IPR050556">
    <property type="entry name" value="Type_II_TA_system_RNase"/>
</dbReference>